<evidence type="ECO:0000313" key="5">
    <source>
        <dbReference type="Proteomes" id="UP001178508"/>
    </source>
</evidence>
<evidence type="ECO:0000313" key="4">
    <source>
        <dbReference type="EMBL" id="CAJ1081767.1"/>
    </source>
</evidence>
<feature type="domain" description="CCHC-type" evidence="3">
    <location>
        <begin position="183"/>
        <end position="198"/>
    </location>
</feature>
<feature type="region of interest" description="Disordered" evidence="2">
    <location>
        <begin position="205"/>
        <end position="245"/>
    </location>
</feature>
<keyword evidence="1" id="KW-0862">Zinc</keyword>
<proteinExistence type="predicted"/>
<reference evidence="4" key="1">
    <citation type="submission" date="2023-08" db="EMBL/GenBank/DDBJ databases">
        <authorList>
            <person name="Alioto T."/>
            <person name="Alioto T."/>
            <person name="Gomez Garrido J."/>
        </authorList>
    </citation>
    <scope>NUCLEOTIDE SEQUENCE</scope>
</reference>
<name>A0AAV1HBZ4_XYRNO</name>
<dbReference type="GO" id="GO:0003676">
    <property type="term" value="F:nucleic acid binding"/>
    <property type="evidence" value="ECO:0007669"/>
    <property type="project" value="InterPro"/>
</dbReference>
<dbReference type="Proteomes" id="UP001178508">
    <property type="component" value="Chromosome 20"/>
</dbReference>
<keyword evidence="1" id="KW-0479">Metal-binding</keyword>
<evidence type="ECO:0000256" key="2">
    <source>
        <dbReference type="SAM" id="MobiDB-lite"/>
    </source>
</evidence>
<dbReference type="EMBL" id="OY660883">
    <property type="protein sequence ID" value="CAJ1081767.1"/>
    <property type="molecule type" value="Genomic_DNA"/>
</dbReference>
<organism evidence="4 5">
    <name type="scientific">Xyrichtys novacula</name>
    <name type="common">Pearly razorfish</name>
    <name type="synonym">Hemipteronotus novacula</name>
    <dbReference type="NCBI Taxonomy" id="13765"/>
    <lineage>
        <taxon>Eukaryota</taxon>
        <taxon>Metazoa</taxon>
        <taxon>Chordata</taxon>
        <taxon>Craniata</taxon>
        <taxon>Vertebrata</taxon>
        <taxon>Euteleostomi</taxon>
        <taxon>Actinopterygii</taxon>
        <taxon>Neopterygii</taxon>
        <taxon>Teleostei</taxon>
        <taxon>Neoteleostei</taxon>
        <taxon>Acanthomorphata</taxon>
        <taxon>Eupercaria</taxon>
        <taxon>Labriformes</taxon>
        <taxon>Labridae</taxon>
        <taxon>Xyrichtys</taxon>
    </lineage>
</organism>
<evidence type="ECO:0000259" key="3">
    <source>
        <dbReference type="PROSITE" id="PS50158"/>
    </source>
</evidence>
<evidence type="ECO:0000256" key="1">
    <source>
        <dbReference type="PROSITE-ProRule" id="PRU00047"/>
    </source>
</evidence>
<keyword evidence="1" id="KW-0863">Zinc-finger</keyword>
<dbReference type="InterPro" id="IPR001878">
    <property type="entry name" value="Znf_CCHC"/>
</dbReference>
<keyword evidence="5" id="KW-1185">Reference proteome</keyword>
<sequence>MRITDAAKQARKICRGIGDEGPKQLNASGLSDDDKKKTTKLWEFYEGQLKLNVNCRIHRLHLMQYRQKADESIDDSVTRARTLAQKCQFTDEELSEHLIELIIASTPHDALRNDLYSKPKGHSLANVLAEGRKYEALSAGNEQLHQLGMSHSETIHAVDRGQTCPNCGRSHKPCLCPAYNDECSACGTRGHWARCCPKSKQQRQQRSGCGQRSNSPPPQNRQERRQPSRSQHKQRGESHINAIDSTEAEECEYQSQFYSITISEKCMHSIESKPPREEAYTTLKSPENLKKNYRRLSAYSGHQIPCLGTINIPCQYKESEWVNAKFYVVDVPGSWPANE</sequence>
<gene>
    <name evidence="4" type="ORF">XNOV1_A037001</name>
</gene>
<protein>
    <recommendedName>
        <fullName evidence="3">CCHC-type domain-containing protein</fullName>
    </recommendedName>
</protein>
<dbReference type="AlphaFoldDB" id="A0AAV1HBZ4"/>
<dbReference type="PROSITE" id="PS50158">
    <property type="entry name" value="ZF_CCHC"/>
    <property type="match status" value="1"/>
</dbReference>
<accession>A0AAV1HBZ4</accession>
<dbReference type="PANTHER" id="PTHR33198">
    <property type="entry name" value="ANK_REP_REGION DOMAIN-CONTAINING PROTEIN-RELATED"/>
    <property type="match status" value="1"/>
</dbReference>
<feature type="compositionally biased region" description="Low complexity" evidence="2">
    <location>
        <begin position="205"/>
        <end position="214"/>
    </location>
</feature>
<dbReference type="GO" id="GO:0008270">
    <property type="term" value="F:zinc ion binding"/>
    <property type="evidence" value="ECO:0007669"/>
    <property type="project" value="UniProtKB-KW"/>
</dbReference>